<dbReference type="Pfam" id="PF08447">
    <property type="entry name" value="PAS_3"/>
    <property type="match status" value="2"/>
</dbReference>
<evidence type="ECO:0000259" key="5">
    <source>
        <dbReference type="PROSITE" id="PS50887"/>
    </source>
</evidence>
<dbReference type="SUPFAM" id="SSF55781">
    <property type="entry name" value="GAF domain-like"/>
    <property type="match status" value="1"/>
</dbReference>
<dbReference type="SMART" id="SM00065">
    <property type="entry name" value="GAF"/>
    <property type="match status" value="1"/>
</dbReference>
<dbReference type="InterPro" id="IPR029787">
    <property type="entry name" value="Nucleotide_cyclase"/>
</dbReference>
<feature type="domain" description="PAS" evidence="3">
    <location>
        <begin position="393"/>
        <end position="464"/>
    </location>
</feature>
<evidence type="ECO:0000256" key="1">
    <source>
        <dbReference type="SAM" id="Coils"/>
    </source>
</evidence>
<dbReference type="PROSITE" id="PS50113">
    <property type="entry name" value="PAC"/>
    <property type="match status" value="5"/>
</dbReference>
<dbReference type="SMART" id="SM00086">
    <property type="entry name" value="PAC"/>
    <property type="match status" value="5"/>
</dbReference>
<name>A0ABV4X5E6_9CYAN</name>
<dbReference type="RefSeq" id="WP_413271101.1">
    <property type="nucleotide sequence ID" value="NZ_JBHFNQ010000108.1"/>
</dbReference>
<dbReference type="InterPro" id="IPR000160">
    <property type="entry name" value="GGDEF_dom"/>
</dbReference>
<evidence type="ECO:0000259" key="4">
    <source>
        <dbReference type="PROSITE" id="PS50113"/>
    </source>
</evidence>
<feature type="domain" description="PAC" evidence="4">
    <location>
        <begin position="591"/>
        <end position="644"/>
    </location>
</feature>
<dbReference type="SMART" id="SM00091">
    <property type="entry name" value="PAS"/>
    <property type="match status" value="6"/>
</dbReference>
<dbReference type="NCBIfam" id="TIGR00229">
    <property type="entry name" value="sensory_box"/>
    <property type="match status" value="5"/>
</dbReference>
<dbReference type="InterPro" id="IPR013655">
    <property type="entry name" value="PAS_fold_3"/>
</dbReference>
<dbReference type="SUPFAM" id="SSF55785">
    <property type="entry name" value="PYP-like sensor domain (PAS domain)"/>
    <property type="match status" value="6"/>
</dbReference>
<dbReference type="InterPro" id="IPR016132">
    <property type="entry name" value="Phyto_chromo_attachment"/>
</dbReference>
<feature type="domain" description="PAS" evidence="3">
    <location>
        <begin position="645"/>
        <end position="715"/>
    </location>
</feature>
<protein>
    <submittedName>
        <fullName evidence="6">PAS domain S-box protein</fullName>
    </submittedName>
</protein>
<dbReference type="CDD" id="cd01949">
    <property type="entry name" value="GGDEF"/>
    <property type="match status" value="1"/>
</dbReference>
<dbReference type="Pfam" id="PF08448">
    <property type="entry name" value="PAS_4"/>
    <property type="match status" value="1"/>
</dbReference>
<dbReference type="EMBL" id="JBHFNQ010000108">
    <property type="protein sequence ID" value="MFB2878015.1"/>
    <property type="molecule type" value="Genomic_DNA"/>
</dbReference>
<evidence type="ECO:0000259" key="2">
    <source>
        <dbReference type="PROSITE" id="PS50046"/>
    </source>
</evidence>
<dbReference type="InterPro" id="IPR029016">
    <property type="entry name" value="GAF-like_dom_sf"/>
</dbReference>
<dbReference type="InterPro" id="IPR001610">
    <property type="entry name" value="PAC"/>
</dbReference>
<dbReference type="Pfam" id="PF00989">
    <property type="entry name" value="PAS"/>
    <property type="match status" value="2"/>
</dbReference>
<dbReference type="PROSITE" id="PS50046">
    <property type="entry name" value="PHYTOCHROME_2"/>
    <property type="match status" value="1"/>
</dbReference>
<sequence>MTFVKRINKRKIAESVIKERKLSRESLINNIPGAIYRRLYDREWTIEFISDAIADISGYAAVDFIDNQIRSFASIIHPGDREIIEQSMYESITHGKPYILEYRIIHADGSIKWVYEKGQAILSNLGELEYLDGAIFDITDRKIAELALQESEYRYYTLTKFSPVGIFRIDIEGNFLYANERWCEIAGISLEEALQKDWIKAIHPDDRERVFQGFNLARRKNTSFKLQFRLQRRDRKIIWVLGQIVTEKDSDGKILGYVGTWTDISENKQIEEEVRHREAKIKALLDAIPDLVISLNQDGTILECKTGKNSSMPLLSKMKVGSNIYEILPTQLGEQFKINIQKTQSTKEMQTWEYKIPINGNWYCRECRMILSSEKEVIAIIRDITEKKKSEASLLQQAQIIDQIHDAVITMNLSGYITTWNQGAQRLYGYLAAEALGQHISIFYPNKSHKIVQEELFIPVLAKGNYEIEQKLRKKSGEEVDVHLSLSLVKNSQGLITGIISYGMDITQRRQAEIALRQYQQELKELIENAPDIITRFDRHLRHLYINAAAQKVTGMSPEIFIGKTNREVGMPRELVNYWDKCMEDVFATGKETEMEFKYNTPAGIRYYHARIVPEFSEQGEVETILAVTRDITEQKLTERALEQSEQKLSLHVQNTPIAVIEYNLNFTIVEWNPAAEKIFGYKKSEIIGYPGWRLIPENEQAFVSEVWHKLLNQTGGNRCTNKNLTKDGRIIICEWYNTPLIAEDGNYMGVTCLAEDISDRVQAELSLRQQIEREKLLVTITQRIHQSLNLEEILNTTTREIRELLNSDRVLVYRIWPDGTGCVVTEAVVSDCESILGRTFPVEVFPQEYHQLYSQGRVYAMSDRNSAQIAPCLVEFLQELAVKAKLVVPLMAGENLWGLLIAHQCRKVRHWQTSEISLMQQLATQLGIAIQQALLVEQMEIANAELKRLACLDGLTQVANRRHFNEYLEREWRRMIREQNPIALILCDIDYFKLYNDTYGHLPGDSCLQQVADAIKRAVKRPADLVARYGGEEFAIVLPNTNAEGALTVAEEIRAYVAALQIVHAESKTSKYVTLSLGVAVTIPTLHGSYQELIRTADLRLYEAKSQGRDRIVLKTFGE</sequence>
<dbReference type="Pfam" id="PF01590">
    <property type="entry name" value="GAF"/>
    <property type="match status" value="1"/>
</dbReference>
<comment type="caution">
    <text evidence="6">The sequence shown here is derived from an EMBL/GenBank/DDBJ whole genome shotgun (WGS) entry which is preliminary data.</text>
</comment>
<gene>
    <name evidence="6" type="ORF">ACE1CC_14280</name>
</gene>
<feature type="domain" description="PAC" evidence="4">
    <location>
        <begin position="718"/>
        <end position="770"/>
    </location>
</feature>
<dbReference type="Gene3D" id="3.30.70.270">
    <property type="match status" value="1"/>
</dbReference>
<keyword evidence="7" id="KW-1185">Reference proteome</keyword>
<reference evidence="6 7" key="1">
    <citation type="submission" date="2024-09" db="EMBL/GenBank/DDBJ databases">
        <title>Floridaenema gen nov. (Aerosakkonemataceae, Aerosakkonematales ord. nov., Cyanobacteria) from benthic tropical and subtropical fresh waters, with the description of four new species.</title>
        <authorList>
            <person name="Moretto J.A."/>
            <person name="Berthold D.E."/>
            <person name="Lefler F.W."/>
            <person name="Huang I.-S."/>
            <person name="Laughinghouse H. IV."/>
        </authorList>
    </citation>
    <scope>NUCLEOTIDE SEQUENCE [LARGE SCALE GENOMIC DNA]</scope>
    <source>
        <strain evidence="6 7">BLCC-F46</strain>
    </source>
</reference>
<feature type="domain" description="Phytochrome chromophore attachment site" evidence="2">
    <location>
        <begin position="790"/>
        <end position="926"/>
    </location>
</feature>
<feature type="domain" description="GGDEF" evidence="5">
    <location>
        <begin position="981"/>
        <end position="1118"/>
    </location>
</feature>
<proteinExistence type="predicted"/>
<dbReference type="InterPro" id="IPR003018">
    <property type="entry name" value="GAF"/>
</dbReference>
<dbReference type="InterPro" id="IPR052155">
    <property type="entry name" value="Biofilm_reg_signaling"/>
</dbReference>
<evidence type="ECO:0000259" key="3">
    <source>
        <dbReference type="PROSITE" id="PS50112"/>
    </source>
</evidence>
<organism evidence="6 7">
    <name type="scientific">Floridaenema aerugineum BLCC-F46</name>
    <dbReference type="NCBI Taxonomy" id="3153654"/>
    <lineage>
        <taxon>Bacteria</taxon>
        <taxon>Bacillati</taxon>
        <taxon>Cyanobacteriota</taxon>
        <taxon>Cyanophyceae</taxon>
        <taxon>Oscillatoriophycideae</taxon>
        <taxon>Aerosakkonematales</taxon>
        <taxon>Aerosakkonemataceae</taxon>
        <taxon>Floridanema</taxon>
        <taxon>Floridanema aerugineum</taxon>
    </lineage>
</organism>
<dbReference type="InterPro" id="IPR013656">
    <property type="entry name" value="PAS_4"/>
</dbReference>
<dbReference type="PANTHER" id="PTHR44757:SF2">
    <property type="entry name" value="BIOFILM ARCHITECTURE MAINTENANCE PROTEIN MBAA"/>
    <property type="match status" value="1"/>
</dbReference>
<dbReference type="InterPro" id="IPR035965">
    <property type="entry name" value="PAS-like_dom_sf"/>
</dbReference>
<dbReference type="Proteomes" id="UP001576774">
    <property type="component" value="Unassembled WGS sequence"/>
</dbReference>
<dbReference type="Gene3D" id="3.30.450.20">
    <property type="entry name" value="PAS domain"/>
    <property type="match status" value="6"/>
</dbReference>
<feature type="domain" description="PAS" evidence="3">
    <location>
        <begin position="41"/>
        <end position="95"/>
    </location>
</feature>
<dbReference type="PROSITE" id="PS50112">
    <property type="entry name" value="PAS"/>
    <property type="match status" value="5"/>
</dbReference>
<evidence type="ECO:0000313" key="7">
    <source>
        <dbReference type="Proteomes" id="UP001576774"/>
    </source>
</evidence>
<dbReference type="SUPFAM" id="SSF55073">
    <property type="entry name" value="Nucleotide cyclase"/>
    <property type="match status" value="1"/>
</dbReference>
<dbReference type="InterPro" id="IPR000014">
    <property type="entry name" value="PAS"/>
</dbReference>
<dbReference type="InterPro" id="IPR013767">
    <property type="entry name" value="PAS_fold"/>
</dbReference>
<dbReference type="InterPro" id="IPR043128">
    <property type="entry name" value="Rev_trsase/Diguanyl_cyclase"/>
</dbReference>
<feature type="domain" description="PAC" evidence="4">
    <location>
        <begin position="98"/>
        <end position="150"/>
    </location>
</feature>
<dbReference type="Pfam" id="PF00990">
    <property type="entry name" value="GGDEF"/>
    <property type="match status" value="1"/>
</dbReference>
<dbReference type="PANTHER" id="PTHR44757">
    <property type="entry name" value="DIGUANYLATE CYCLASE DGCP"/>
    <property type="match status" value="1"/>
</dbReference>
<accession>A0ABV4X5E6</accession>
<keyword evidence="1" id="KW-0175">Coiled coil</keyword>
<feature type="coiled-coil region" evidence="1">
    <location>
        <begin position="509"/>
        <end position="536"/>
    </location>
</feature>
<feature type="domain" description="PAS" evidence="3">
    <location>
        <begin position="151"/>
        <end position="221"/>
    </location>
</feature>
<dbReference type="PROSITE" id="PS50887">
    <property type="entry name" value="GGDEF"/>
    <property type="match status" value="1"/>
</dbReference>
<feature type="domain" description="PAC" evidence="4">
    <location>
        <begin position="224"/>
        <end position="276"/>
    </location>
</feature>
<dbReference type="CDD" id="cd00130">
    <property type="entry name" value="PAS"/>
    <property type="match status" value="6"/>
</dbReference>
<dbReference type="NCBIfam" id="TIGR00254">
    <property type="entry name" value="GGDEF"/>
    <property type="match status" value="1"/>
</dbReference>
<feature type="domain" description="PAS" evidence="3">
    <location>
        <begin position="519"/>
        <end position="565"/>
    </location>
</feature>
<dbReference type="Gene3D" id="3.30.450.40">
    <property type="match status" value="1"/>
</dbReference>
<dbReference type="InterPro" id="IPR000700">
    <property type="entry name" value="PAS-assoc_C"/>
</dbReference>
<dbReference type="SMART" id="SM00267">
    <property type="entry name" value="GGDEF"/>
    <property type="match status" value="1"/>
</dbReference>
<evidence type="ECO:0000313" key="6">
    <source>
        <dbReference type="EMBL" id="MFB2878015.1"/>
    </source>
</evidence>
<feature type="domain" description="PAC" evidence="4">
    <location>
        <begin position="466"/>
        <end position="518"/>
    </location>
</feature>